<dbReference type="RefSeq" id="WP_084534031.1">
    <property type="nucleotide sequence ID" value="NZ_FQZY01000037.1"/>
</dbReference>
<keyword evidence="1" id="KW-1133">Transmembrane helix</keyword>
<feature type="transmembrane region" description="Helical" evidence="1">
    <location>
        <begin position="47"/>
        <end position="69"/>
    </location>
</feature>
<sequence length="149" mass="16739">MAYVSVPKDLTKVKNKIVLNLTKRQIICILIAAMLGVPFYFATRNLIGTSNAATGMVLLMLPAFFFALYEKDGMHLEQILMNVIRVRFLRPGVRKYETENLYEKKPPIQASKVKKDVTKKLVPKKSVIKSSVSKKAIARKGGNSRVKKG</sequence>
<reference evidence="2 3" key="1">
    <citation type="submission" date="2016-11" db="EMBL/GenBank/DDBJ databases">
        <authorList>
            <person name="Jaros S."/>
            <person name="Januszkiewicz K."/>
            <person name="Wedrychowicz H."/>
        </authorList>
    </citation>
    <scope>NUCLEOTIDE SEQUENCE [LARGE SCALE GENOMIC DNA]</scope>
    <source>
        <strain evidence="2 3">DSM 15480</strain>
    </source>
</reference>
<dbReference type="AlphaFoldDB" id="A0A1M6QTN2"/>
<evidence type="ECO:0000313" key="2">
    <source>
        <dbReference type="EMBL" id="SHK23458.1"/>
    </source>
</evidence>
<dbReference type="Proteomes" id="UP000184301">
    <property type="component" value="Unassembled WGS sequence"/>
</dbReference>
<dbReference type="EMBL" id="FQZY01000037">
    <property type="protein sequence ID" value="SHK23458.1"/>
    <property type="molecule type" value="Genomic_DNA"/>
</dbReference>
<dbReference type="Pfam" id="PF12666">
    <property type="entry name" value="PrgI"/>
    <property type="match status" value="1"/>
</dbReference>
<keyword evidence="1" id="KW-0812">Transmembrane</keyword>
<dbReference type="STRING" id="1121950.SAMN02745243_02519"/>
<dbReference type="InterPro" id="IPR024414">
    <property type="entry name" value="Uncharacterised_PrgI"/>
</dbReference>
<feature type="transmembrane region" description="Helical" evidence="1">
    <location>
        <begin position="21"/>
        <end position="41"/>
    </location>
</feature>
<keyword evidence="3" id="KW-1185">Reference proteome</keyword>
<protein>
    <submittedName>
        <fullName evidence="2">PrgI family protein</fullName>
    </submittedName>
</protein>
<proteinExistence type="predicted"/>
<dbReference type="OrthoDB" id="9790748at2"/>
<gene>
    <name evidence="2" type="ORF">SAMN02745243_02519</name>
</gene>
<name>A0A1M6QTN2_9FIRM</name>
<organism evidence="2 3">
    <name type="scientific">Hespellia stercorisuis DSM 15480</name>
    <dbReference type="NCBI Taxonomy" id="1121950"/>
    <lineage>
        <taxon>Bacteria</taxon>
        <taxon>Bacillati</taxon>
        <taxon>Bacillota</taxon>
        <taxon>Clostridia</taxon>
        <taxon>Lachnospirales</taxon>
        <taxon>Lachnospiraceae</taxon>
        <taxon>Hespellia</taxon>
    </lineage>
</organism>
<keyword evidence="1" id="KW-0472">Membrane</keyword>
<evidence type="ECO:0000313" key="3">
    <source>
        <dbReference type="Proteomes" id="UP000184301"/>
    </source>
</evidence>
<evidence type="ECO:0000256" key="1">
    <source>
        <dbReference type="SAM" id="Phobius"/>
    </source>
</evidence>
<accession>A0A1M6QTN2</accession>